<dbReference type="AlphaFoldDB" id="A0ABD1M9J9"/>
<keyword evidence="4 7" id="KW-0964">Secreted</keyword>
<dbReference type="GO" id="GO:0005576">
    <property type="term" value="C:extracellular region"/>
    <property type="evidence" value="ECO:0007669"/>
    <property type="project" value="UniProtKB-SubCell"/>
</dbReference>
<protein>
    <recommendedName>
        <fullName evidence="7">Epidermal patterning factor-like protein</fullName>
    </recommendedName>
</protein>
<evidence type="ECO:0000313" key="9">
    <source>
        <dbReference type="EMBL" id="KAL2332466.1"/>
    </source>
</evidence>
<evidence type="ECO:0000313" key="10">
    <source>
        <dbReference type="Proteomes" id="UP001603857"/>
    </source>
</evidence>
<dbReference type="InterPro" id="IPR039455">
    <property type="entry name" value="EPFL"/>
</dbReference>
<evidence type="ECO:0000256" key="3">
    <source>
        <dbReference type="ARBA" id="ARBA00022473"/>
    </source>
</evidence>
<reference evidence="9 10" key="1">
    <citation type="submission" date="2024-08" db="EMBL/GenBank/DDBJ databases">
        <title>Insights into the chromosomal genome structure of Flemingia macrophylla.</title>
        <authorList>
            <person name="Ding Y."/>
            <person name="Zhao Y."/>
            <person name="Bi W."/>
            <person name="Wu M."/>
            <person name="Zhao G."/>
            <person name="Gong Y."/>
            <person name="Li W."/>
            <person name="Zhang P."/>
        </authorList>
    </citation>
    <scope>NUCLEOTIDE SEQUENCE [LARGE SCALE GENOMIC DNA]</scope>
    <source>
        <strain evidence="9">DYQJB</strain>
        <tissue evidence="9">Leaf</tissue>
    </source>
</reference>
<evidence type="ECO:0000256" key="2">
    <source>
        <dbReference type="ARBA" id="ARBA00008127"/>
    </source>
</evidence>
<feature type="signal peptide" evidence="8">
    <location>
        <begin position="1"/>
        <end position="37"/>
    </location>
</feature>
<evidence type="ECO:0000256" key="4">
    <source>
        <dbReference type="ARBA" id="ARBA00022525"/>
    </source>
</evidence>
<dbReference type="Pfam" id="PF17181">
    <property type="entry name" value="EPF"/>
    <property type="match status" value="1"/>
</dbReference>
<dbReference type="Proteomes" id="UP001603857">
    <property type="component" value="Unassembled WGS sequence"/>
</dbReference>
<dbReference type="GO" id="GO:0010052">
    <property type="term" value="P:guard cell differentiation"/>
    <property type="evidence" value="ECO:0007669"/>
    <property type="project" value="UniProtKB-UniRule"/>
</dbReference>
<dbReference type="PANTHER" id="PTHR33109">
    <property type="entry name" value="EPIDERMAL PATTERNING FACTOR-LIKE PROTEIN 4"/>
    <property type="match status" value="1"/>
</dbReference>
<comment type="subcellular location">
    <subcellularLocation>
        <location evidence="1 7">Secreted</location>
    </subcellularLocation>
</comment>
<accession>A0ABD1M9J9</accession>
<organism evidence="9 10">
    <name type="scientific">Flemingia macrophylla</name>
    <dbReference type="NCBI Taxonomy" id="520843"/>
    <lineage>
        <taxon>Eukaryota</taxon>
        <taxon>Viridiplantae</taxon>
        <taxon>Streptophyta</taxon>
        <taxon>Embryophyta</taxon>
        <taxon>Tracheophyta</taxon>
        <taxon>Spermatophyta</taxon>
        <taxon>Magnoliopsida</taxon>
        <taxon>eudicotyledons</taxon>
        <taxon>Gunneridae</taxon>
        <taxon>Pentapetalae</taxon>
        <taxon>rosids</taxon>
        <taxon>fabids</taxon>
        <taxon>Fabales</taxon>
        <taxon>Fabaceae</taxon>
        <taxon>Papilionoideae</taxon>
        <taxon>50 kb inversion clade</taxon>
        <taxon>NPAAA clade</taxon>
        <taxon>indigoferoid/millettioid clade</taxon>
        <taxon>Phaseoleae</taxon>
        <taxon>Flemingia</taxon>
    </lineage>
</organism>
<dbReference type="PANTHER" id="PTHR33109:SF82">
    <property type="entry name" value="EPIDERMAL PATTERNING FACTOR-LIKE PROTEIN"/>
    <property type="match status" value="1"/>
</dbReference>
<keyword evidence="3 7" id="KW-0217">Developmental protein</keyword>
<keyword evidence="10" id="KW-1185">Reference proteome</keyword>
<evidence type="ECO:0000256" key="1">
    <source>
        <dbReference type="ARBA" id="ARBA00004613"/>
    </source>
</evidence>
<evidence type="ECO:0000256" key="7">
    <source>
        <dbReference type="RuleBase" id="RU367102"/>
    </source>
</evidence>
<comment type="function">
    <text evidence="7">Controls stomatal patterning.</text>
</comment>
<keyword evidence="6" id="KW-1015">Disulfide bond</keyword>
<dbReference type="EMBL" id="JBGMDY010000006">
    <property type="protein sequence ID" value="KAL2332466.1"/>
    <property type="molecule type" value="Genomic_DNA"/>
</dbReference>
<comment type="caution">
    <text evidence="9">The sequence shown here is derived from an EMBL/GenBank/DDBJ whole genome shotgun (WGS) entry which is preliminary data.</text>
</comment>
<feature type="chain" id="PRO_5044845880" description="Epidermal patterning factor-like protein" evidence="8">
    <location>
        <begin position="38"/>
        <end position="107"/>
    </location>
</feature>
<name>A0ABD1M9J9_9FABA</name>
<proteinExistence type="inferred from homology"/>
<gene>
    <name evidence="9" type="ORF">Fmac_020047</name>
</gene>
<evidence type="ECO:0000256" key="5">
    <source>
        <dbReference type="ARBA" id="ARBA00022729"/>
    </source>
</evidence>
<sequence>MMTPPARTYPLRGFQVAITLAFFFSLILLLPISDAAGDSSERLNLEERKVVIGSKPPACGNKCMKCRPCIATVVVPNHKTKCFKAVSDDSYYLLSWKCRCGNKFFQP</sequence>
<keyword evidence="5 8" id="KW-0732">Signal</keyword>
<comment type="similarity">
    <text evidence="2 7">Belongs to the plant cysteine rich small secretory peptide family. Epidermal patterning factor subfamily.</text>
</comment>
<evidence type="ECO:0000256" key="6">
    <source>
        <dbReference type="ARBA" id="ARBA00023157"/>
    </source>
</evidence>
<evidence type="ECO:0000256" key="8">
    <source>
        <dbReference type="SAM" id="SignalP"/>
    </source>
</evidence>